<dbReference type="InterPro" id="IPR039207">
    <property type="entry name" value="MMTAG2-like"/>
</dbReference>
<dbReference type="PANTHER" id="PTHR14580">
    <property type="entry name" value="MULTIPLE MYELOMA TUMOR-ASSOCIATED PROTEIN 2 FAMILY MEMBER"/>
    <property type="match status" value="1"/>
</dbReference>
<dbReference type="EMBL" id="RBNI01017903">
    <property type="protein sequence ID" value="RUO97646.1"/>
    <property type="molecule type" value="Genomic_DNA"/>
</dbReference>
<dbReference type="Pfam" id="PF10159">
    <property type="entry name" value="MMtag"/>
    <property type="match status" value="1"/>
</dbReference>
<reference evidence="3 4" key="1">
    <citation type="journal article" date="2018" name="New Phytol.">
        <title>Phylogenomics of Endogonaceae and evolution of mycorrhizas within Mucoromycota.</title>
        <authorList>
            <person name="Chang Y."/>
            <person name="Desiro A."/>
            <person name="Na H."/>
            <person name="Sandor L."/>
            <person name="Lipzen A."/>
            <person name="Clum A."/>
            <person name="Barry K."/>
            <person name="Grigoriev I.V."/>
            <person name="Martin F.M."/>
            <person name="Stajich J.E."/>
            <person name="Smith M.E."/>
            <person name="Bonito G."/>
            <person name="Spatafora J.W."/>
        </authorList>
    </citation>
    <scope>NUCLEOTIDE SEQUENCE [LARGE SCALE GENOMIC DNA]</scope>
    <source>
        <strain evidence="3 4">GMNB39</strain>
    </source>
</reference>
<accession>A0A433A4R7</accession>
<keyword evidence="3" id="KW-0808">Transferase</keyword>
<protein>
    <submittedName>
        <fullName evidence="3">Kinase phosphorylation protein-domain-containing protein</fullName>
    </submittedName>
</protein>
<evidence type="ECO:0000313" key="3">
    <source>
        <dbReference type="EMBL" id="RUO97646.1"/>
    </source>
</evidence>
<keyword evidence="4" id="KW-1185">Reference proteome</keyword>
<evidence type="ECO:0000259" key="2">
    <source>
        <dbReference type="Pfam" id="PF10159"/>
    </source>
</evidence>
<keyword evidence="3" id="KW-0418">Kinase</keyword>
<evidence type="ECO:0000313" key="4">
    <source>
        <dbReference type="Proteomes" id="UP000268093"/>
    </source>
</evidence>
<feature type="region of interest" description="Disordered" evidence="1">
    <location>
        <begin position="1"/>
        <end position="34"/>
    </location>
</feature>
<sequence>MGRGREKDRVGCGNIIRQPPSSPLPPYTGVRGGQDQFSWEKVKDDKDRENYLGHSVMAPVGRWQKGAWFSDYRAKYKLKGFFPPECLI</sequence>
<dbReference type="PANTHER" id="PTHR14580:SF0">
    <property type="entry name" value="MULTIPLE MYELOMA TUMOR-ASSOCIATED PROTEIN 2"/>
    <property type="match status" value="1"/>
</dbReference>
<dbReference type="Proteomes" id="UP000268093">
    <property type="component" value="Unassembled WGS sequence"/>
</dbReference>
<dbReference type="AlphaFoldDB" id="A0A433A4R7"/>
<evidence type="ECO:0000256" key="1">
    <source>
        <dbReference type="SAM" id="MobiDB-lite"/>
    </source>
</evidence>
<gene>
    <name evidence="3" type="ORF">BC936DRAFT_140789</name>
</gene>
<proteinExistence type="predicted"/>
<dbReference type="GO" id="GO:0016301">
    <property type="term" value="F:kinase activity"/>
    <property type="evidence" value="ECO:0007669"/>
    <property type="project" value="UniProtKB-KW"/>
</dbReference>
<dbReference type="InterPro" id="IPR019315">
    <property type="entry name" value="MMTA2_N"/>
</dbReference>
<comment type="caution">
    <text evidence="3">The sequence shown here is derived from an EMBL/GenBank/DDBJ whole genome shotgun (WGS) entry which is preliminary data.</text>
</comment>
<feature type="domain" description="Multiple myeloma tumor-associated protein 2-like N-terminal" evidence="2">
    <location>
        <begin position="29"/>
        <end position="71"/>
    </location>
</feature>
<organism evidence="3 4">
    <name type="scientific">Jimgerdemannia flammicorona</name>
    <dbReference type="NCBI Taxonomy" id="994334"/>
    <lineage>
        <taxon>Eukaryota</taxon>
        <taxon>Fungi</taxon>
        <taxon>Fungi incertae sedis</taxon>
        <taxon>Mucoromycota</taxon>
        <taxon>Mucoromycotina</taxon>
        <taxon>Endogonomycetes</taxon>
        <taxon>Endogonales</taxon>
        <taxon>Endogonaceae</taxon>
        <taxon>Jimgerdemannia</taxon>
    </lineage>
</organism>
<dbReference type="OrthoDB" id="5390672at2759"/>
<name>A0A433A4R7_9FUNG</name>
<feature type="compositionally biased region" description="Basic and acidic residues" evidence="1">
    <location>
        <begin position="1"/>
        <end position="10"/>
    </location>
</feature>